<protein>
    <recommendedName>
        <fullName evidence="7">Phosphatidylglycerol--prolipoprotein diacylglyceryl transferase</fullName>
        <ecNumber evidence="7">2.5.1.145</ecNumber>
    </recommendedName>
</protein>
<reference evidence="8 9" key="1">
    <citation type="submission" date="2019-10" db="EMBL/GenBank/DDBJ databases">
        <title>Rubrobacter sp nov SCSIO 52915 isolated from a deep-sea sediment in the South China Sea.</title>
        <authorList>
            <person name="Chen R.W."/>
        </authorList>
    </citation>
    <scope>NUCLEOTIDE SEQUENCE [LARGE SCALE GENOMIC DNA]</scope>
    <source>
        <strain evidence="8 9">SCSIO 52915</strain>
        <plasmid evidence="8 9">unnamed1</plasmid>
    </source>
</reference>
<proteinExistence type="inferred from homology"/>
<feature type="binding site" evidence="7">
    <location>
        <position position="161"/>
    </location>
    <ligand>
        <name>a 1,2-diacyl-sn-glycero-3-phospho-(1'-sn-glycerol)</name>
        <dbReference type="ChEBI" id="CHEBI:64716"/>
    </ligand>
</feature>
<comment type="pathway">
    <text evidence="7">Protein modification; lipoprotein biosynthesis (diacylglyceryl transfer).</text>
</comment>
<dbReference type="GO" id="GO:0008961">
    <property type="term" value="F:phosphatidylglycerol-prolipoprotein diacylglyceryl transferase activity"/>
    <property type="evidence" value="ECO:0007669"/>
    <property type="project" value="UniProtKB-UniRule"/>
</dbReference>
<feature type="transmembrane region" description="Helical" evidence="7">
    <location>
        <begin position="202"/>
        <end position="220"/>
    </location>
</feature>
<dbReference type="EMBL" id="CP045122">
    <property type="protein sequence ID" value="QIN80972.1"/>
    <property type="molecule type" value="Genomic_DNA"/>
</dbReference>
<dbReference type="Proteomes" id="UP000502706">
    <property type="component" value="Plasmid unnamed1"/>
</dbReference>
<keyword evidence="5 7" id="KW-1133">Transmembrane helix</keyword>
<dbReference type="GO" id="GO:0005886">
    <property type="term" value="C:plasma membrane"/>
    <property type="evidence" value="ECO:0007669"/>
    <property type="project" value="UniProtKB-SubCell"/>
</dbReference>
<gene>
    <name evidence="7" type="primary">lgt</name>
    <name evidence="8" type="ORF">GBA65_21165</name>
</gene>
<dbReference type="PROSITE" id="PS01311">
    <property type="entry name" value="LGT"/>
    <property type="match status" value="1"/>
</dbReference>
<accession>A0A6G8Q3C6</accession>
<keyword evidence="8" id="KW-0328">Glycosyltransferase</keyword>
<evidence type="ECO:0000256" key="7">
    <source>
        <dbReference type="HAMAP-Rule" id="MF_01147"/>
    </source>
</evidence>
<dbReference type="UniPathway" id="UPA00664"/>
<feature type="transmembrane region" description="Helical" evidence="7">
    <location>
        <begin position="142"/>
        <end position="160"/>
    </location>
</feature>
<organism evidence="8 9">
    <name type="scientific">Rubrobacter marinus</name>
    <dbReference type="NCBI Taxonomy" id="2653852"/>
    <lineage>
        <taxon>Bacteria</taxon>
        <taxon>Bacillati</taxon>
        <taxon>Actinomycetota</taxon>
        <taxon>Rubrobacteria</taxon>
        <taxon>Rubrobacterales</taxon>
        <taxon>Rubrobacteraceae</taxon>
        <taxon>Rubrobacter</taxon>
    </lineage>
</organism>
<geneLocation type="plasmid" evidence="8 9">
    <name>unnamed1</name>
</geneLocation>
<keyword evidence="2 7" id="KW-1003">Cell membrane</keyword>
<feature type="transmembrane region" description="Helical" evidence="7">
    <location>
        <begin position="76"/>
        <end position="98"/>
    </location>
</feature>
<keyword evidence="6 7" id="KW-0472">Membrane</keyword>
<comment type="function">
    <text evidence="7">Catalyzes the transfer of the diacylglyceryl group from phosphatidylglycerol to the sulfhydryl group of the N-terminal cysteine of a prolipoprotein, the first step in the formation of mature lipoproteins.</text>
</comment>
<keyword evidence="4 7" id="KW-0812">Transmembrane</keyword>
<dbReference type="PANTHER" id="PTHR30589:SF0">
    <property type="entry name" value="PHOSPHATIDYLGLYCEROL--PROLIPOPROTEIN DIACYLGLYCERYL TRANSFERASE"/>
    <property type="match status" value="1"/>
</dbReference>
<name>A0A6G8Q3C6_9ACTN</name>
<dbReference type="HAMAP" id="MF_01147">
    <property type="entry name" value="Lgt"/>
    <property type="match status" value="1"/>
</dbReference>
<dbReference type="KEGG" id="rmar:GBA65_21165"/>
<evidence type="ECO:0000256" key="4">
    <source>
        <dbReference type="ARBA" id="ARBA00022692"/>
    </source>
</evidence>
<dbReference type="NCBIfam" id="TIGR00544">
    <property type="entry name" value="lgt"/>
    <property type="match status" value="1"/>
</dbReference>
<feature type="transmembrane region" description="Helical" evidence="7">
    <location>
        <begin position="45"/>
        <end position="64"/>
    </location>
</feature>
<evidence type="ECO:0000256" key="6">
    <source>
        <dbReference type="ARBA" id="ARBA00023136"/>
    </source>
</evidence>
<keyword evidence="8" id="KW-0614">Plasmid</keyword>
<dbReference type="PANTHER" id="PTHR30589">
    <property type="entry name" value="PROLIPOPROTEIN DIACYLGLYCERYL TRANSFERASE"/>
    <property type="match status" value="1"/>
</dbReference>
<dbReference type="AlphaFoldDB" id="A0A6G8Q3C6"/>
<evidence type="ECO:0000256" key="2">
    <source>
        <dbReference type="ARBA" id="ARBA00022475"/>
    </source>
</evidence>
<dbReference type="GO" id="GO:0042158">
    <property type="term" value="P:lipoprotein biosynthetic process"/>
    <property type="evidence" value="ECO:0007669"/>
    <property type="project" value="UniProtKB-UniRule"/>
</dbReference>
<dbReference type="EC" id="2.5.1.145" evidence="7"/>
<dbReference type="Pfam" id="PF01790">
    <property type="entry name" value="LGT"/>
    <property type="match status" value="1"/>
</dbReference>
<feature type="transmembrane region" description="Helical" evidence="7">
    <location>
        <begin position="118"/>
        <end position="135"/>
    </location>
</feature>
<evidence type="ECO:0000256" key="3">
    <source>
        <dbReference type="ARBA" id="ARBA00022679"/>
    </source>
</evidence>
<dbReference type="InterPro" id="IPR001640">
    <property type="entry name" value="Lgt"/>
</dbReference>
<evidence type="ECO:0000313" key="8">
    <source>
        <dbReference type="EMBL" id="QIN80972.1"/>
    </source>
</evidence>
<evidence type="ECO:0000256" key="1">
    <source>
        <dbReference type="ARBA" id="ARBA00007150"/>
    </source>
</evidence>
<feature type="transmembrane region" description="Helical" evidence="7">
    <location>
        <begin position="232"/>
        <end position="252"/>
    </location>
</feature>
<evidence type="ECO:0000256" key="5">
    <source>
        <dbReference type="ARBA" id="ARBA00022989"/>
    </source>
</evidence>
<comment type="subcellular location">
    <subcellularLocation>
        <location evidence="7">Cell membrane</location>
        <topology evidence="7">Multi-pass membrane protein</topology>
    </subcellularLocation>
</comment>
<keyword evidence="3 7" id="KW-0808">Transferase</keyword>
<comment type="similarity">
    <text evidence="1 7">Belongs to the Lgt family.</text>
</comment>
<keyword evidence="9" id="KW-1185">Reference proteome</keyword>
<keyword evidence="8" id="KW-0449">Lipoprotein</keyword>
<comment type="catalytic activity">
    <reaction evidence="7">
        <text>L-cysteinyl-[prolipoprotein] + a 1,2-diacyl-sn-glycero-3-phospho-(1'-sn-glycerol) = an S-1,2-diacyl-sn-glyceryl-L-cysteinyl-[prolipoprotein] + sn-glycerol 1-phosphate + H(+)</text>
        <dbReference type="Rhea" id="RHEA:56712"/>
        <dbReference type="Rhea" id="RHEA-COMP:14679"/>
        <dbReference type="Rhea" id="RHEA-COMP:14680"/>
        <dbReference type="ChEBI" id="CHEBI:15378"/>
        <dbReference type="ChEBI" id="CHEBI:29950"/>
        <dbReference type="ChEBI" id="CHEBI:57685"/>
        <dbReference type="ChEBI" id="CHEBI:64716"/>
        <dbReference type="ChEBI" id="CHEBI:140658"/>
        <dbReference type="EC" id="2.5.1.145"/>
    </reaction>
</comment>
<sequence>MAAGAAYGGAAGHAFPIERSVSLLAALSLPSPPSPVIFEVGPIALRWYGLLIALGIAVGTFVVSRELARRGYDGALALDALFFVVPLGFIGARVYHVLTDYELYAEDPFPAVIGGDGLGIYGAVVGGFLGVLIFARVRGINPLVFADAAAPGLILAQAIGRWGNYFNQELFGRPSDLPWAIRIAPENRPDGFEDAASFHPTFLYESLWNLLVFFALLYIARRFASRLKAGDVFLLYVSLYSVGRFFVEALRIDPAFLLGDLRGNLLVSSILAVGFALVFLLRRSRGSSGRRAPG</sequence>
<evidence type="ECO:0000313" key="9">
    <source>
        <dbReference type="Proteomes" id="UP000502706"/>
    </source>
</evidence>
<feature type="transmembrane region" description="Helical" evidence="7">
    <location>
        <begin position="264"/>
        <end position="281"/>
    </location>
</feature>